<evidence type="ECO:0000256" key="5">
    <source>
        <dbReference type="SAM" id="SignalP"/>
    </source>
</evidence>
<evidence type="ECO:0000256" key="3">
    <source>
        <dbReference type="ARBA" id="ARBA00023157"/>
    </source>
</evidence>
<name>A0A5B8IRP1_9RHOB</name>
<dbReference type="RefSeq" id="WP_146363929.1">
    <property type="nucleotide sequence ID" value="NZ_CP042261.1"/>
</dbReference>
<dbReference type="EMBL" id="CP042261">
    <property type="protein sequence ID" value="QDY68872.1"/>
    <property type="molecule type" value="Genomic_DNA"/>
</dbReference>
<dbReference type="OrthoDB" id="9780147at2"/>
<evidence type="ECO:0000313" key="7">
    <source>
        <dbReference type="EMBL" id="QDY68872.1"/>
    </source>
</evidence>
<feature type="signal peptide" evidence="5">
    <location>
        <begin position="1"/>
        <end position="21"/>
    </location>
</feature>
<reference evidence="7 8" key="1">
    <citation type="submission" date="2019-07" db="EMBL/GenBank/DDBJ databases">
        <title>Litoreibacter alkalisoli sp. nov., isolated from saline-alkaline soil.</title>
        <authorList>
            <person name="Wang S."/>
            <person name="Xu L."/>
            <person name="Xing Y.-T."/>
            <person name="Sun J.-Q."/>
        </authorList>
    </citation>
    <scope>NUCLEOTIDE SEQUENCE [LARGE SCALE GENOMIC DNA]</scope>
    <source>
        <strain evidence="7 8">LN3S51</strain>
    </source>
</reference>
<evidence type="ECO:0000313" key="8">
    <source>
        <dbReference type="Proteomes" id="UP000318483"/>
    </source>
</evidence>
<evidence type="ECO:0000259" key="6">
    <source>
        <dbReference type="PROSITE" id="PS51352"/>
    </source>
</evidence>
<evidence type="ECO:0000256" key="1">
    <source>
        <dbReference type="ARBA" id="ARBA00022729"/>
    </source>
</evidence>
<dbReference type="CDD" id="cd03023">
    <property type="entry name" value="DsbA_Com1_like"/>
    <property type="match status" value="1"/>
</dbReference>
<dbReference type="KEGG" id="lit:FPZ52_03990"/>
<keyword evidence="2" id="KW-0560">Oxidoreductase</keyword>
<dbReference type="InterPro" id="IPR001853">
    <property type="entry name" value="DSBA-like_thioredoxin_dom"/>
</dbReference>
<dbReference type="Pfam" id="PF01323">
    <property type="entry name" value="DSBA"/>
    <property type="match status" value="1"/>
</dbReference>
<keyword evidence="4" id="KW-0676">Redox-active center</keyword>
<evidence type="ECO:0000256" key="2">
    <source>
        <dbReference type="ARBA" id="ARBA00023002"/>
    </source>
</evidence>
<keyword evidence="3" id="KW-1015">Disulfide bond</keyword>
<accession>A0A5B8IRP1</accession>
<dbReference type="PROSITE" id="PS51352">
    <property type="entry name" value="THIOREDOXIN_2"/>
    <property type="match status" value="1"/>
</dbReference>
<feature type="chain" id="PRO_5023003242" evidence="5">
    <location>
        <begin position="22"/>
        <end position="249"/>
    </location>
</feature>
<dbReference type="Gene3D" id="3.40.30.10">
    <property type="entry name" value="Glutaredoxin"/>
    <property type="match status" value="1"/>
</dbReference>
<feature type="domain" description="Thioredoxin" evidence="6">
    <location>
        <begin position="61"/>
        <end position="248"/>
    </location>
</feature>
<keyword evidence="8" id="KW-1185">Reference proteome</keyword>
<dbReference type="InterPro" id="IPR013766">
    <property type="entry name" value="Thioredoxin_domain"/>
</dbReference>
<dbReference type="PANTHER" id="PTHR13887">
    <property type="entry name" value="GLUTATHIONE S-TRANSFERASE KAPPA"/>
    <property type="match status" value="1"/>
</dbReference>
<dbReference type="GO" id="GO:0016491">
    <property type="term" value="F:oxidoreductase activity"/>
    <property type="evidence" value="ECO:0007669"/>
    <property type="project" value="UniProtKB-KW"/>
</dbReference>
<dbReference type="InterPro" id="IPR036249">
    <property type="entry name" value="Thioredoxin-like_sf"/>
</dbReference>
<organism evidence="7 8">
    <name type="scientific">Qingshengfaniella alkalisoli</name>
    <dbReference type="NCBI Taxonomy" id="2599296"/>
    <lineage>
        <taxon>Bacteria</taxon>
        <taxon>Pseudomonadati</taxon>
        <taxon>Pseudomonadota</taxon>
        <taxon>Alphaproteobacteria</taxon>
        <taxon>Rhodobacterales</taxon>
        <taxon>Paracoccaceae</taxon>
        <taxon>Qingshengfaniella</taxon>
    </lineage>
</organism>
<proteinExistence type="predicted"/>
<dbReference type="Proteomes" id="UP000318483">
    <property type="component" value="Chromosome"/>
</dbReference>
<dbReference type="Pfam" id="PF18312">
    <property type="entry name" value="ScsC_N"/>
    <property type="match status" value="1"/>
</dbReference>
<dbReference type="InterPro" id="IPR041205">
    <property type="entry name" value="ScsC_N"/>
</dbReference>
<keyword evidence="1 5" id="KW-0732">Signal</keyword>
<dbReference type="AlphaFoldDB" id="A0A5B8IRP1"/>
<protein>
    <submittedName>
        <fullName evidence="7">DsbA family protein</fullName>
    </submittedName>
</protein>
<dbReference type="PANTHER" id="PTHR13887:SF14">
    <property type="entry name" value="DISULFIDE BOND FORMATION PROTEIN D"/>
    <property type="match status" value="1"/>
</dbReference>
<gene>
    <name evidence="7" type="ORF">FPZ52_03990</name>
</gene>
<evidence type="ECO:0000256" key="4">
    <source>
        <dbReference type="ARBA" id="ARBA00023284"/>
    </source>
</evidence>
<dbReference type="SUPFAM" id="SSF52833">
    <property type="entry name" value="Thioredoxin-like"/>
    <property type="match status" value="1"/>
</dbReference>
<sequence>MKPVMLAIGLALMTAATPALAFDPANMTDSERAAFRSEVRQYLIDNPEVIIEAVNALEQRQQDAQATTDQTLISENSDAIFDDGYSWVGGNPDGDITMVEFLDYRCGYCKRAFEDVEDLVSTDGNIRFIVKEFPILGPQSVLASQFAIAARNEIGMDAYKDLHDALFEFRGEISAEALETLATDLGLDAQTILAGMNDDSVMNEIQANHALGQALQINGTPSFVIEDQMLRGYMPLASMKDFVAELRAE</sequence>